<dbReference type="InterPro" id="IPR029095">
    <property type="entry name" value="NarX-like_N"/>
</dbReference>
<accession>A0A133XNE3</accession>
<evidence type="ECO:0000256" key="4">
    <source>
        <dbReference type="ARBA" id="ARBA00023136"/>
    </source>
</evidence>
<dbReference type="InterPro" id="IPR042295">
    <property type="entry name" value="NarX-like_N_sf"/>
</dbReference>
<evidence type="ECO:0000259" key="5">
    <source>
        <dbReference type="Pfam" id="PF13675"/>
    </source>
</evidence>
<proteinExistence type="predicted"/>
<evidence type="ECO:0000256" key="1">
    <source>
        <dbReference type="ARBA" id="ARBA00004141"/>
    </source>
</evidence>
<comment type="caution">
    <text evidence="6">The sequence shown here is derived from an EMBL/GenBank/DDBJ whole genome shotgun (WGS) entry which is preliminary data.</text>
</comment>
<sequence>MLLPALGAAEEARPGAALGLGAAINKAGRQRMLSQRMAKALAMQVLAVMPDKAGSLLEQSRRLFETQLRELATLQPNEAIRSNLGELDRQWALYRELLGRPRTADNLLLVLAESEKTLRLAHALTGLYEKQASGNAGHLVNLAGRQRMLSQRMAKCFMFEQSGVGSPALKAELEAARRDFVAALGELNAAPENTPEIRIELGLANTQWLFFDQALNGQESNRTIAQRNVATTSERILEVMDGLTGRYEQLMRG</sequence>
<comment type="subcellular location">
    <subcellularLocation>
        <location evidence="1">Membrane</location>
        <topology evidence="1">Multi-pass membrane protein</topology>
    </subcellularLocation>
</comment>
<gene>
    <name evidence="6" type="ORF">AT959_01835</name>
</gene>
<feature type="domain" description="NarX-like N-terminal" evidence="5">
    <location>
        <begin position="133"/>
        <end position="215"/>
    </location>
</feature>
<feature type="domain" description="NarX-like N-terminal" evidence="5">
    <location>
        <begin position="18"/>
        <end position="98"/>
    </location>
</feature>
<dbReference type="Gene3D" id="1.20.120.960">
    <property type="entry name" value="Histidine kinase NarX, sensor domain"/>
    <property type="match status" value="1"/>
</dbReference>
<dbReference type="EMBL" id="LODL01000005">
    <property type="protein sequence ID" value="KXB32451.1"/>
    <property type="molecule type" value="Genomic_DNA"/>
</dbReference>
<keyword evidence="3" id="KW-1133">Transmembrane helix</keyword>
<keyword evidence="7" id="KW-1185">Reference proteome</keyword>
<dbReference type="Proteomes" id="UP000070186">
    <property type="component" value="Unassembled WGS sequence"/>
</dbReference>
<keyword evidence="2" id="KW-0812">Transmembrane</keyword>
<name>A0A133XNE3_9RHOO</name>
<dbReference type="AlphaFoldDB" id="A0A133XNE3"/>
<evidence type="ECO:0000256" key="2">
    <source>
        <dbReference type="ARBA" id="ARBA00022692"/>
    </source>
</evidence>
<evidence type="ECO:0000256" key="3">
    <source>
        <dbReference type="ARBA" id="ARBA00022989"/>
    </source>
</evidence>
<dbReference type="GO" id="GO:0016020">
    <property type="term" value="C:membrane"/>
    <property type="evidence" value="ECO:0007669"/>
    <property type="project" value="UniProtKB-SubCell"/>
</dbReference>
<dbReference type="Pfam" id="PF13675">
    <property type="entry name" value="PilJ"/>
    <property type="match status" value="2"/>
</dbReference>
<evidence type="ECO:0000313" key="7">
    <source>
        <dbReference type="Proteomes" id="UP000070186"/>
    </source>
</evidence>
<dbReference type="STRING" id="281362.AT959_01835"/>
<reference evidence="6 7" key="1">
    <citation type="submission" date="2015-12" db="EMBL/GenBank/DDBJ databases">
        <title>Nitrous oxide reduction kinetics distinguish bacteria harboring typical versus atypical NosZ.</title>
        <authorList>
            <person name="Yoon S."/>
            <person name="Nissen S."/>
            <person name="Park D."/>
            <person name="Sanford R.A."/>
            <person name="Loeffler F.E."/>
        </authorList>
    </citation>
    <scope>NUCLEOTIDE SEQUENCE [LARGE SCALE GENOMIC DNA]</scope>
    <source>
        <strain evidence="6 7">ATCC BAA-841</strain>
    </source>
</reference>
<protein>
    <recommendedName>
        <fullName evidence="5">NarX-like N-terminal domain-containing protein</fullName>
    </recommendedName>
</protein>
<evidence type="ECO:0000313" key="6">
    <source>
        <dbReference type="EMBL" id="KXB32451.1"/>
    </source>
</evidence>
<keyword evidence="4" id="KW-0472">Membrane</keyword>
<organism evidence="6 7">
    <name type="scientific">Dechloromonas denitrificans</name>
    <dbReference type="NCBI Taxonomy" id="281362"/>
    <lineage>
        <taxon>Bacteria</taxon>
        <taxon>Pseudomonadati</taxon>
        <taxon>Pseudomonadota</taxon>
        <taxon>Betaproteobacteria</taxon>
        <taxon>Rhodocyclales</taxon>
        <taxon>Azonexaceae</taxon>
        <taxon>Dechloromonas</taxon>
    </lineage>
</organism>